<dbReference type="VEuPathDB" id="VectorBase:GPAI005193"/>
<reference evidence="2" key="1">
    <citation type="submission" date="2014-03" db="EMBL/GenBank/DDBJ databases">
        <authorList>
            <person name="Aksoy S."/>
            <person name="Warren W."/>
            <person name="Wilson R.K."/>
        </authorList>
    </citation>
    <scope>NUCLEOTIDE SEQUENCE [LARGE SCALE GENOMIC DNA]</scope>
    <source>
        <strain evidence="2">IAEA</strain>
    </source>
</reference>
<accession>A0A1A9Z6A4</accession>
<proteinExistence type="predicted"/>
<evidence type="ECO:0000313" key="2">
    <source>
        <dbReference type="Proteomes" id="UP000092445"/>
    </source>
</evidence>
<evidence type="ECO:0000313" key="1">
    <source>
        <dbReference type="EnsemblMetazoa" id="GPAI005193-PA"/>
    </source>
</evidence>
<dbReference type="AlphaFoldDB" id="A0A1A9Z6A4"/>
<organism evidence="1 2">
    <name type="scientific">Glossina pallidipes</name>
    <name type="common">Tsetse fly</name>
    <dbReference type="NCBI Taxonomy" id="7398"/>
    <lineage>
        <taxon>Eukaryota</taxon>
        <taxon>Metazoa</taxon>
        <taxon>Ecdysozoa</taxon>
        <taxon>Arthropoda</taxon>
        <taxon>Hexapoda</taxon>
        <taxon>Insecta</taxon>
        <taxon>Pterygota</taxon>
        <taxon>Neoptera</taxon>
        <taxon>Endopterygota</taxon>
        <taxon>Diptera</taxon>
        <taxon>Brachycera</taxon>
        <taxon>Muscomorpha</taxon>
        <taxon>Hippoboscoidea</taxon>
        <taxon>Glossinidae</taxon>
        <taxon>Glossina</taxon>
    </lineage>
</organism>
<keyword evidence="2" id="KW-1185">Reference proteome</keyword>
<dbReference type="Proteomes" id="UP000092445">
    <property type="component" value="Unassembled WGS sequence"/>
</dbReference>
<name>A0A1A9Z6A4_GLOPL</name>
<dbReference type="EnsemblMetazoa" id="GPAI005193-RA">
    <property type="protein sequence ID" value="GPAI005193-PA"/>
    <property type="gene ID" value="GPAI005193"/>
</dbReference>
<reference evidence="1" key="2">
    <citation type="submission" date="2020-05" db="UniProtKB">
        <authorList>
            <consortium name="EnsemblMetazoa"/>
        </authorList>
    </citation>
    <scope>IDENTIFICATION</scope>
    <source>
        <strain evidence="1">IAEA</strain>
    </source>
</reference>
<sequence length="118" mass="13396">MSCDFPGATELHHSQTIGLCNLDFDVLMSEYALSGHQRWAGFFGKNFRVLTYRLCGDLQSFPSSAISNSSSSSVVKAVWQKYAAKIWENNETVHTFEEKLRLLDYTLDIGSIIRLREV</sequence>
<protein>
    <submittedName>
        <fullName evidence="1">Uncharacterized protein</fullName>
    </submittedName>
</protein>